<evidence type="ECO:0000313" key="4">
    <source>
        <dbReference type="Proteomes" id="UP000294850"/>
    </source>
</evidence>
<dbReference type="NCBIfam" id="TIGR04183">
    <property type="entry name" value="Por_Secre_tail"/>
    <property type="match status" value="1"/>
</dbReference>
<evidence type="ECO:0000256" key="1">
    <source>
        <dbReference type="ARBA" id="ARBA00022801"/>
    </source>
</evidence>
<name>A0A4R5DJA1_9BACT</name>
<proteinExistence type="predicted"/>
<keyword evidence="4" id="KW-1185">Reference proteome</keyword>
<dbReference type="GO" id="GO:0016788">
    <property type="term" value="F:hydrolase activity, acting on ester bonds"/>
    <property type="evidence" value="ECO:0007669"/>
    <property type="project" value="UniProtKB-ARBA"/>
</dbReference>
<sequence>MVKKILRHRFHFVRELFFFKTTIFTLFILNPAVSQPHAQLIITSPLNNQVQQRNNLGVASISITAYSYFPYSKVEAQLLPEEGNKHPKVEWVFDQQQIQQGFLNTTIQAKTGWYKLKLRGYAANGITDTAIVSRVGVGEVFLVAGNSNAMGIPGLGSKNASGNVVAFNATNKMLNQEIITVAPDEPMQLPKFTPVISDNLIFPSGEASWYWGELGDLLFKKMNTPVLFLNAAWAAANSENYRDAASGKDAYNLYVGKNWPNRQPYTNLINTIRYFNSWLGARAVLWSHGENDGQLGFTEDNYFNNIKTLIENSRRDSGYDLPWFIARNSVSYTSDRPYQPVINAQNQLSILKNLNTFPGPNLDTIQVPRPGHGHFENIKGGTQGLSLAAAAWNRTLTDSVFQKVIPFEPKTVIYTGIVPSALKPGASFLLPFRVSGSNDSPAEIHAELLNEEGKFVETVGIGNESPLSVTLPENIKNGIYKLRVVGRRPILAGSRSTEFYVDKSLSENDFIHHISARLMGQQIVISWLMAANPELTQMVLQKTTDGETYSDLQTVAAINNQNDSRLYYFSDLNADESTIFYRIRLEHQNGKISHSPVVTVFQKGAPPRFIVFPNPVVKEFYLRSDEAEPILKCNLFDVLGREHPVLTNQREVIGVTTARPVYELPAGNYFLRIVSQTGVSTQTVLFR</sequence>
<keyword evidence="1" id="KW-0378">Hydrolase</keyword>
<evidence type="ECO:0000259" key="2">
    <source>
        <dbReference type="Pfam" id="PF03629"/>
    </source>
</evidence>
<accession>A0A4R5DJA1</accession>
<dbReference type="InterPro" id="IPR036514">
    <property type="entry name" value="SGNH_hydro_sf"/>
</dbReference>
<organism evidence="3 4">
    <name type="scientific">Dyadobacter psychrotolerans</name>
    <dbReference type="NCBI Taxonomy" id="2541721"/>
    <lineage>
        <taxon>Bacteria</taxon>
        <taxon>Pseudomonadati</taxon>
        <taxon>Bacteroidota</taxon>
        <taxon>Cytophagia</taxon>
        <taxon>Cytophagales</taxon>
        <taxon>Spirosomataceae</taxon>
        <taxon>Dyadobacter</taxon>
    </lineage>
</organism>
<dbReference type="RefSeq" id="WP_131960770.1">
    <property type="nucleotide sequence ID" value="NZ_SMFL01000010.1"/>
</dbReference>
<dbReference type="EMBL" id="SMFL01000010">
    <property type="protein sequence ID" value="TDE12060.1"/>
    <property type="molecule type" value="Genomic_DNA"/>
</dbReference>
<dbReference type="Pfam" id="PF03629">
    <property type="entry name" value="SASA"/>
    <property type="match status" value="1"/>
</dbReference>
<gene>
    <name evidence="3" type="ORF">E0F88_23720</name>
</gene>
<dbReference type="OrthoDB" id="1488710at2"/>
<protein>
    <submittedName>
        <fullName evidence="3">T9SS type A sorting domain-containing protein</fullName>
    </submittedName>
</protein>
<dbReference type="AlphaFoldDB" id="A0A4R5DJA1"/>
<dbReference type="Gene3D" id="3.40.50.1110">
    <property type="entry name" value="SGNH hydrolase"/>
    <property type="match status" value="1"/>
</dbReference>
<feature type="domain" description="Sialate O-acetylesterase" evidence="2">
    <location>
        <begin position="259"/>
        <end position="359"/>
    </location>
</feature>
<dbReference type="InterPro" id="IPR026444">
    <property type="entry name" value="Secre_tail"/>
</dbReference>
<reference evidence="3 4" key="1">
    <citation type="submission" date="2019-03" db="EMBL/GenBank/DDBJ databases">
        <title>Dyadobacter AR-3-6 sp. nov., isolated from arctic soil.</title>
        <authorList>
            <person name="Chaudhary D.K."/>
        </authorList>
    </citation>
    <scope>NUCLEOTIDE SEQUENCE [LARGE SCALE GENOMIC DNA]</scope>
    <source>
        <strain evidence="3 4">AR-3-6</strain>
    </source>
</reference>
<dbReference type="InterPro" id="IPR005181">
    <property type="entry name" value="SASA"/>
</dbReference>
<comment type="caution">
    <text evidence="3">The sequence shown here is derived from an EMBL/GenBank/DDBJ whole genome shotgun (WGS) entry which is preliminary data.</text>
</comment>
<dbReference type="Proteomes" id="UP000294850">
    <property type="component" value="Unassembled WGS sequence"/>
</dbReference>
<dbReference type="SUPFAM" id="SSF52266">
    <property type="entry name" value="SGNH hydrolase"/>
    <property type="match status" value="1"/>
</dbReference>
<evidence type="ECO:0000313" key="3">
    <source>
        <dbReference type="EMBL" id="TDE12060.1"/>
    </source>
</evidence>